<sequence length="301" mass="32856">MKINKLLKAINFSMKKVYLLVPLVMLVIYGNNARAALTFNFSNINDPRELNVSGSSKGIGLSAPCTYIYGDSCRYKSSTLLRLKNSNGIVTEFYYYSNNPPQPCPAYIKSPTASAEDMQEWADTILPQQQNAFLLPPSTETWVSVDFGWSSFVCNIVGIYPSEQILFIPGGSQGIIVEPPKPVPSSCNLNNATIQMALESSSLDIEGKVMESSLYIHCTNGTPQNYTIKLLANDVLNEKLSFNNGITASVYLDNQLLKPNSSGIRLLSVSSRALPIKAIYHGTTDSSGESTVTGVLLLEAE</sequence>
<evidence type="ECO:0008006" key="3">
    <source>
        <dbReference type="Google" id="ProtNLM"/>
    </source>
</evidence>
<evidence type="ECO:0000313" key="1">
    <source>
        <dbReference type="EMBL" id="WHT95911.1"/>
    </source>
</evidence>
<evidence type="ECO:0000313" key="2">
    <source>
        <dbReference type="Proteomes" id="UP000682358"/>
    </source>
</evidence>
<dbReference type="RefSeq" id="WP_283656881.1">
    <property type="nucleotide sequence ID" value="NZ_CP123366.1"/>
</dbReference>
<dbReference type="AlphaFoldDB" id="A0AAJ6K5S9"/>
<dbReference type="InterPro" id="IPR036937">
    <property type="entry name" value="Adhesion_dom_fimbrial_sf"/>
</dbReference>
<dbReference type="GO" id="GO:0009289">
    <property type="term" value="C:pilus"/>
    <property type="evidence" value="ECO:0007669"/>
    <property type="project" value="InterPro"/>
</dbReference>
<organism evidence="1 2">
    <name type="scientific">Providencia rettgeri</name>
    <dbReference type="NCBI Taxonomy" id="587"/>
    <lineage>
        <taxon>Bacteria</taxon>
        <taxon>Pseudomonadati</taxon>
        <taxon>Pseudomonadota</taxon>
        <taxon>Gammaproteobacteria</taxon>
        <taxon>Enterobacterales</taxon>
        <taxon>Morganellaceae</taxon>
        <taxon>Providencia</taxon>
    </lineage>
</organism>
<protein>
    <recommendedName>
        <fullName evidence="3">Fimbrial protein</fullName>
    </recommendedName>
</protein>
<dbReference type="EMBL" id="CP123373">
    <property type="protein sequence ID" value="WHT95911.1"/>
    <property type="molecule type" value="Genomic_DNA"/>
</dbReference>
<keyword evidence="1" id="KW-0614">Plasmid</keyword>
<dbReference type="Proteomes" id="UP000682358">
    <property type="component" value="Plasmid p15628A_320"/>
</dbReference>
<accession>A0AAJ6K5S9</accession>
<geneLocation type="plasmid" evidence="1 2">
    <name>p15628A_320</name>
</geneLocation>
<dbReference type="GO" id="GO:0007155">
    <property type="term" value="P:cell adhesion"/>
    <property type="evidence" value="ECO:0007669"/>
    <property type="project" value="InterPro"/>
</dbReference>
<proteinExistence type="predicted"/>
<name>A0AAJ6K5S9_PRORE</name>
<dbReference type="Gene3D" id="2.60.40.1090">
    <property type="entry name" value="Fimbrial-type adhesion domain"/>
    <property type="match status" value="1"/>
</dbReference>
<reference evidence="1" key="1">
    <citation type="submission" date="2023-04" db="EMBL/GenBank/DDBJ databases">
        <title>Co-integrate Col3M blaNDM-1-harbouring plasmids in clinical Providencia rettgeri isolates from Argentina.</title>
        <authorList>
            <person name="de Belder D."/>
            <person name="Martino F."/>
            <person name="Tijet N."/>
            <person name="Melano R.G."/>
            <person name="Faccone D."/>
            <person name="de Mendieta J.M."/>
            <person name="Rapoport M."/>
            <person name="Albornoz E."/>
            <person name="Petroni A."/>
            <person name="Tuduri E."/>
            <person name="Derdoy L."/>
            <person name="Cogut S."/>
            <person name="Errecalde L."/>
            <person name="Pasteran F."/>
            <person name="Corso A."/>
            <person name="Gomez S.A."/>
        </authorList>
    </citation>
    <scope>NUCLEOTIDE SEQUENCE</scope>
    <source>
        <strain evidence="1">PreM15628</strain>
        <plasmid evidence="1">p15628A_320</plasmid>
    </source>
</reference>
<gene>
    <name evidence="1" type="ORF">KOF27_20600</name>
</gene>